<dbReference type="Proteomes" id="UP001256588">
    <property type="component" value="Unassembled WGS sequence"/>
</dbReference>
<accession>A0ABU1XVM5</accession>
<dbReference type="EMBL" id="JAVDWO010000004">
    <property type="protein sequence ID" value="MDR7192658.1"/>
    <property type="molecule type" value="Genomic_DNA"/>
</dbReference>
<gene>
    <name evidence="1" type="ORF">J2W68_001372</name>
</gene>
<protein>
    <submittedName>
        <fullName evidence="1">Uncharacterized protein</fullName>
    </submittedName>
</protein>
<evidence type="ECO:0000313" key="2">
    <source>
        <dbReference type="Proteomes" id="UP001256588"/>
    </source>
</evidence>
<sequence length="101" mass="11319">MEFDHRWISASNTPGGEGAMGNVTPWSMLGNVIDDVRDGTLLQRGGNRDAWFRLRYPEDLEPLLHISVAVYATERGSRTPALVGVWNNRGEASSFFRVIQK</sequence>
<organism evidence="1 2">
    <name type="scientific">Luteimonas terrae</name>
    <dbReference type="NCBI Taxonomy" id="1530191"/>
    <lineage>
        <taxon>Bacteria</taxon>
        <taxon>Pseudomonadati</taxon>
        <taxon>Pseudomonadota</taxon>
        <taxon>Gammaproteobacteria</taxon>
        <taxon>Lysobacterales</taxon>
        <taxon>Lysobacteraceae</taxon>
        <taxon>Luteimonas</taxon>
    </lineage>
</organism>
<proteinExistence type="predicted"/>
<evidence type="ECO:0000313" key="1">
    <source>
        <dbReference type="EMBL" id="MDR7192658.1"/>
    </source>
</evidence>
<dbReference type="RefSeq" id="WP_310233888.1">
    <property type="nucleotide sequence ID" value="NZ_JAVDWO010000004.1"/>
</dbReference>
<name>A0ABU1XVM5_9GAMM</name>
<reference evidence="1 2" key="1">
    <citation type="submission" date="2023-07" db="EMBL/GenBank/DDBJ databases">
        <title>Sorghum-associated microbial communities from plants grown in Nebraska, USA.</title>
        <authorList>
            <person name="Schachtman D."/>
        </authorList>
    </citation>
    <scope>NUCLEOTIDE SEQUENCE [LARGE SCALE GENOMIC DNA]</scope>
    <source>
        <strain evidence="1 2">4099</strain>
    </source>
</reference>
<comment type="caution">
    <text evidence="1">The sequence shown here is derived from an EMBL/GenBank/DDBJ whole genome shotgun (WGS) entry which is preliminary data.</text>
</comment>
<keyword evidence="2" id="KW-1185">Reference proteome</keyword>